<feature type="domain" description="YdbS-like PH" evidence="2">
    <location>
        <begin position="421"/>
        <end position="497"/>
    </location>
</feature>
<dbReference type="InterPro" id="IPR014529">
    <property type="entry name" value="UCP026631"/>
</dbReference>
<dbReference type="PANTHER" id="PTHR34473:SF2">
    <property type="entry name" value="UPF0699 TRANSMEMBRANE PROTEIN YDBT"/>
    <property type="match status" value="1"/>
</dbReference>
<gene>
    <name evidence="3" type="ORF">HF526_25290</name>
</gene>
<evidence type="ECO:0000313" key="3">
    <source>
        <dbReference type="EMBL" id="NMI00598.1"/>
    </source>
</evidence>
<dbReference type="PIRSF" id="PIRSF026631">
    <property type="entry name" value="UCP026631"/>
    <property type="match status" value="1"/>
</dbReference>
<feature type="transmembrane region" description="Helical" evidence="1">
    <location>
        <begin position="398"/>
        <end position="417"/>
    </location>
</feature>
<dbReference type="Pfam" id="PF03703">
    <property type="entry name" value="bPH_2"/>
    <property type="match status" value="2"/>
</dbReference>
<dbReference type="Proteomes" id="UP000820669">
    <property type="component" value="Unassembled WGS sequence"/>
</dbReference>
<feature type="transmembrane region" description="Helical" evidence="1">
    <location>
        <begin position="51"/>
        <end position="69"/>
    </location>
</feature>
<feature type="transmembrane region" description="Helical" evidence="1">
    <location>
        <begin position="23"/>
        <end position="45"/>
    </location>
</feature>
<keyword evidence="1" id="KW-0472">Membrane</keyword>
<dbReference type="RefSeq" id="WP_169384066.1">
    <property type="nucleotide sequence ID" value="NZ_JAAXLA010000060.1"/>
</dbReference>
<accession>A0ABX1SIG3</accession>
<keyword evidence="4" id="KW-1185">Reference proteome</keyword>
<sequence length="513" mass="55304">MTVEQTAVDDPVQTGWRRLDGRMLVVGPAHSLVRLLPVIVVLLVSGRGDVNRLWIALGISALLVVFGVVRWRTTQYRITPDRVELHHGWLRRQRRSVPRDRIRTVDLTSKLLHRMFGLSVVHVGAGARSATERSGRLVLDAVSTGEAERLRLALLDHSPARVDSHAAASRPSAPPEPAGVELARLNRAWIRYAPLTFSALAGVGAVFAAVHNLVDDLGVDPRRIRAVNEATDQLAAAPLWAAIAVVLVVLVVIAMIGSTVLWAERWWGYRLSREPDGTLLMRRGLLTRRSLSVAQHRLRGAELTEPLLLRLGRAAQSRALTTGLSKEAQGGAVAPPTPRSAAHRVVAEVLRAPAAQSTAAPLLRHPRAAVARRLTRALGPAALLAAAGWLLADGVPALSWLRPAALVLVPLALLLGLDRARNLGHALTGRFLVTRQGSLVRRTVALERDGVIGWQVRQSVFQRRSGLVTLEAVTAAGRGGYHVLDVDAAHARELIEQVGPGLLSAGASRTSRG</sequence>
<evidence type="ECO:0000259" key="2">
    <source>
        <dbReference type="Pfam" id="PF03703"/>
    </source>
</evidence>
<evidence type="ECO:0000256" key="1">
    <source>
        <dbReference type="SAM" id="Phobius"/>
    </source>
</evidence>
<reference evidence="3 4" key="1">
    <citation type="submission" date="2020-04" db="EMBL/GenBank/DDBJ databases">
        <authorList>
            <person name="Klaysubun C."/>
            <person name="Duangmal K."/>
            <person name="Lipun K."/>
        </authorList>
    </citation>
    <scope>NUCLEOTIDE SEQUENCE [LARGE SCALE GENOMIC DNA]</scope>
    <source>
        <strain evidence="3 4">K10HN5</strain>
    </source>
</reference>
<comment type="caution">
    <text evidence="3">The sequence shown here is derived from an EMBL/GenBank/DDBJ whole genome shotgun (WGS) entry which is preliminary data.</text>
</comment>
<proteinExistence type="predicted"/>
<organism evidence="3 4">
    <name type="scientific">Pseudonocardia acidicola</name>
    <dbReference type="NCBI Taxonomy" id="2724939"/>
    <lineage>
        <taxon>Bacteria</taxon>
        <taxon>Bacillati</taxon>
        <taxon>Actinomycetota</taxon>
        <taxon>Actinomycetes</taxon>
        <taxon>Pseudonocardiales</taxon>
        <taxon>Pseudonocardiaceae</taxon>
        <taxon>Pseudonocardia</taxon>
    </lineage>
</organism>
<feature type="transmembrane region" description="Helical" evidence="1">
    <location>
        <begin position="192"/>
        <end position="214"/>
    </location>
</feature>
<feature type="domain" description="YdbS-like PH" evidence="2">
    <location>
        <begin position="71"/>
        <end position="151"/>
    </location>
</feature>
<evidence type="ECO:0000313" key="4">
    <source>
        <dbReference type="Proteomes" id="UP000820669"/>
    </source>
</evidence>
<feature type="transmembrane region" description="Helical" evidence="1">
    <location>
        <begin position="374"/>
        <end position="392"/>
    </location>
</feature>
<name>A0ABX1SIG3_9PSEU</name>
<dbReference type="PANTHER" id="PTHR34473">
    <property type="entry name" value="UPF0699 TRANSMEMBRANE PROTEIN YDBS"/>
    <property type="match status" value="1"/>
</dbReference>
<dbReference type="EMBL" id="JAAXLA010000060">
    <property type="protein sequence ID" value="NMI00598.1"/>
    <property type="molecule type" value="Genomic_DNA"/>
</dbReference>
<protein>
    <submittedName>
        <fullName evidence="3">PH domain-containing protein</fullName>
    </submittedName>
</protein>
<dbReference type="InterPro" id="IPR005182">
    <property type="entry name" value="YdbS-like_PH"/>
</dbReference>
<keyword evidence="1" id="KW-1133">Transmembrane helix</keyword>
<keyword evidence="1" id="KW-0812">Transmembrane</keyword>
<feature type="transmembrane region" description="Helical" evidence="1">
    <location>
        <begin position="234"/>
        <end position="263"/>
    </location>
</feature>